<gene>
    <name evidence="1" type="ORF">Tco_0677388</name>
</gene>
<proteinExistence type="predicted"/>
<keyword evidence="1" id="KW-0695">RNA-directed DNA polymerase</keyword>
<accession>A0ABQ4XC17</accession>
<keyword evidence="1" id="KW-0548">Nucleotidyltransferase</keyword>
<name>A0ABQ4XC17_9ASTR</name>
<organism evidence="1 2">
    <name type="scientific">Tanacetum coccineum</name>
    <dbReference type="NCBI Taxonomy" id="301880"/>
    <lineage>
        <taxon>Eukaryota</taxon>
        <taxon>Viridiplantae</taxon>
        <taxon>Streptophyta</taxon>
        <taxon>Embryophyta</taxon>
        <taxon>Tracheophyta</taxon>
        <taxon>Spermatophyta</taxon>
        <taxon>Magnoliopsida</taxon>
        <taxon>eudicotyledons</taxon>
        <taxon>Gunneridae</taxon>
        <taxon>Pentapetalae</taxon>
        <taxon>asterids</taxon>
        <taxon>campanulids</taxon>
        <taxon>Asterales</taxon>
        <taxon>Asteraceae</taxon>
        <taxon>Asteroideae</taxon>
        <taxon>Anthemideae</taxon>
        <taxon>Anthemidinae</taxon>
        <taxon>Tanacetum</taxon>
    </lineage>
</organism>
<reference evidence="1" key="2">
    <citation type="submission" date="2022-01" db="EMBL/GenBank/DDBJ databases">
        <authorList>
            <person name="Yamashiro T."/>
            <person name="Shiraishi A."/>
            <person name="Satake H."/>
            <person name="Nakayama K."/>
        </authorList>
    </citation>
    <scope>NUCLEOTIDE SEQUENCE</scope>
</reference>
<dbReference type="Proteomes" id="UP001151760">
    <property type="component" value="Unassembled WGS sequence"/>
</dbReference>
<evidence type="ECO:0000313" key="2">
    <source>
        <dbReference type="Proteomes" id="UP001151760"/>
    </source>
</evidence>
<sequence>MVPATGVAPRYKSDSNSLVRGCYTGKSQEDFRKFLEHWQSSSRFSFDFSSSLVACLMIAMGSFRVVVLTGSSHHVKSNALQGTLAYLTGSPGRSIHEQLHRLLNRVLKYDIMPFGLQSRAASAQLTPCNLCLNLGLVTDVVEAMCVLGWIMRTTYHTETDGQSERTIQTLEDMLRACVIDFGNGWEGHYADRFCSNNSNTLVLVPFEAL</sequence>
<dbReference type="GO" id="GO:0003964">
    <property type="term" value="F:RNA-directed DNA polymerase activity"/>
    <property type="evidence" value="ECO:0007669"/>
    <property type="project" value="UniProtKB-KW"/>
</dbReference>
<comment type="caution">
    <text evidence="1">The sequence shown here is derived from an EMBL/GenBank/DDBJ whole genome shotgun (WGS) entry which is preliminary data.</text>
</comment>
<keyword evidence="2" id="KW-1185">Reference proteome</keyword>
<protein>
    <submittedName>
        <fullName evidence="1">Reverse transcriptase domain-containing protein</fullName>
    </submittedName>
</protein>
<reference evidence="1" key="1">
    <citation type="journal article" date="2022" name="Int. J. Mol. Sci.">
        <title>Draft Genome of Tanacetum Coccineum: Genomic Comparison of Closely Related Tanacetum-Family Plants.</title>
        <authorList>
            <person name="Yamashiro T."/>
            <person name="Shiraishi A."/>
            <person name="Nakayama K."/>
            <person name="Satake H."/>
        </authorList>
    </citation>
    <scope>NUCLEOTIDE SEQUENCE</scope>
</reference>
<keyword evidence="1" id="KW-0808">Transferase</keyword>
<evidence type="ECO:0000313" key="1">
    <source>
        <dbReference type="EMBL" id="GJS62824.1"/>
    </source>
</evidence>
<dbReference type="EMBL" id="BQNB010009387">
    <property type="protein sequence ID" value="GJS62824.1"/>
    <property type="molecule type" value="Genomic_DNA"/>
</dbReference>